<keyword evidence="4" id="KW-1185">Reference proteome</keyword>
<dbReference type="GO" id="GO:0043386">
    <property type="term" value="P:mycotoxin biosynthetic process"/>
    <property type="evidence" value="ECO:0007669"/>
    <property type="project" value="InterPro"/>
</dbReference>
<reference evidence="3 4" key="3">
    <citation type="journal article" date="2017" name="Mol. Plant Pathol.">
        <title>A gapless genome sequence of the fungus Botrytis cinerea.</title>
        <authorList>
            <person name="Van Kan J.A."/>
            <person name="Stassen J.H."/>
            <person name="Mosbach A."/>
            <person name="Van Der Lee T.A."/>
            <person name="Faino L."/>
            <person name="Farmer A.D."/>
            <person name="Papasotiriou D.G."/>
            <person name="Zhou S."/>
            <person name="Seidl M.F."/>
            <person name="Cottam E."/>
            <person name="Edel D."/>
            <person name="Hahn M."/>
            <person name="Schwartz D.C."/>
            <person name="Dietrich R.A."/>
            <person name="Widdison S."/>
            <person name="Scalliet G."/>
        </authorList>
    </citation>
    <scope>NUCLEOTIDE SEQUENCE [LARGE SCALE GENOMIC DNA]</scope>
    <source>
        <strain evidence="3 4">B05.10</strain>
    </source>
</reference>
<name>A0A384K486_BOTFB</name>
<evidence type="ECO:0000313" key="4">
    <source>
        <dbReference type="Proteomes" id="UP000001798"/>
    </source>
</evidence>
<dbReference type="PANTHER" id="PTHR33365">
    <property type="entry name" value="YALI0B05434P"/>
    <property type="match status" value="1"/>
</dbReference>
<reference evidence="3 4" key="1">
    <citation type="journal article" date="2011" name="PLoS Genet.">
        <title>Genomic analysis of the necrotrophic fungal pathogens Sclerotinia sclerotiorum and Botrytis cinerea.</title>
        <authorList>
            <person name="Amselem J."/>
            <person name="Cuomo C.A."/>
            <person name="van Kan J.A."/>
            <person name="Viaud M."/>
            <person name="Benito E.P."/>
            <person name="Couloux A."/>
            <person name="Coutinho P.M."/>
            <person name="de Vries R.P."/>
            <person name="Dyer P.S."/>
            <person name="Fillinger S."/>
            <person name="Fournier E."/>
            <person name="Gout L."/>
            <person name="Hahn M."/>
            <person name="Kohn L."/>
            <person name="Lapalu N."/>
            <person name="Plummer K.M."/>
            <person name="Pradier J.M."/>
            <person name="Quevillon E."/>
            <person name="Sharon A."/>
            <person name="Simon A."/>
            <person name="ten Have A."/>
            <person name="Tudzynski B."/>
            <person name="Tudzynski P."/>
            <person name="Wincker P."/>
            <person name="Andrew M."/>
            <person name="Anthouard V."/>
            <person name="Beever R.E."/>
            <person name="Beffa R."/>
            <person name="Benoit I."/>
            <person name="Bouzid O."/>
            <person name="Brault B."/>
            <person name="Chen Z."/>
            <person name="Choquer M."/>
            <person name="Collemare J."/>
            <person name="Cotton P."/>
            <person name="Danchin E.G."/>
            <person name="Da Silva C."/>
            <person name="Gautier A."/>
            <person name="Giraud C."/>
            <person name="Giraud T."/>
            <person name="Gonzalez C."/>
            <person name="Grossetete S."/>
            <person name="Guldener U."/>
            <person name="Henrissat B."/>
            <person name="Howlett B.J."/>
            <person name="Kodira C."/>
            <person name="Kretschmer M."/>
            <person name="Lappartient A."/>
            <person name="Leroch M."/>
            <person name="Levis C."/>
            <person name="Mauceli E."/>
            <person name="Neuveglise C."/>
            <person name="Oeser B."/>
            <person name="Pearson M."/>
            <person name="Poulain J."/>
            <person name="Poussereau N."/>
            <person name="Quesneville H."/>
            <person name="Rascle C."/>
            <person name="Schumacher J."/>
            <person name="Segurens B."/>
            <person name="Sexton A."/>
            <person name="Silva E."/>
            <person name="Sirven C."/>
            <person name="Soanes D.M."/>
            <person name="Talbot N.J."/>
            <person name="Templeton M."/>
            <person name="Yandava C."/>
            <person name="Yarden O."/>
            <person name="Zeng Q."/>
            <person name="Rollins J.A."/>
            <person name="Lebrun M.H."/>
            <person name="Dickman M."/>
        </authorList>
    </citation>
    <scope>NUCLEOTIDE SEQUENCE [LARGE SCALE GENOMIC DNA]</scope>
    <source>
        <strain evidence="3 4">B05.10</strain>
    </source>
</reference>
<comment type="similarity">
    <text evidence="1">Belongs to the ustYa family.</text>
</comment>
<dbReference type="AlphaFoldDB" id="A0A384K486"/>
<evidence type="ECO:0008006" key="5">
    <source>
        <dbReference type="Google" id="ProtNLM"/>
    </source>
</evidence>
<proteinExistence type="inferred from homology"/>
<dbReference type="GeneID" id="5430007"/>
<dbReference type="EMBL" id="CP009819">
    <property type="protein sequence ID" value="ATZ57640.1"/>
    <property type="molecule type" value="Genomic_DNA"/>
</dbReference>
<dbReference type="Pfam" id="PF11807">
    <property type="entry name" value="UstYa"/>
    <property type="match status" value="1"/>
</dbReference>
<sequence>MGNSDESSVPFLADLENEYTGTEKSHISPLDNPRITKCSKKQTCFWISCMVVVTLLTNTATYLTTHQPLRNLDNVCAKHTSQTWSPILDNIDIEYETVRFNGSLFTNTIYREEPSPEVDEAWHNLGTKYKAIIIPPEDASKAGISLDHFRVDEKDGGPGYPAIVEVMHQLHCLNLLRQGLYYNSEYYHNLGEGPFKNEEYILKAHISMYISTSRWKQLLTTIIDHCLDTVRQSLMCSADTGAHPFLWAKSGDRVHLYPDFNRDHKCKNFDDIRQFAEKHQAPWREDGQLDVQPKEGEVILPAIP</sequence>
<dbReference type="OrthoDB" id="3687641at2759"/>
<evidence type="ECO:0000256" key="1">
    <source>
        <dbReference type="ARBA" id="ARBA00035112"/>
    </source>
</evidence>
<keyword evidence="2" id="KW-1133">Transmembrane helix</keyword>
<reference evidence="3 4" key="2">
    <citation type="journal article" date="2012" name="Eukaryot. Cell">
        <title>Genome update of Botrytis cinerea strains B05.10 and T4.</title>
        <authorList>
            <person name="Staats M."/>
            <person name="van Kan J.A."/>
        </authorList>
    </citation>
    <scope>NUCLEOTIDE SEQUENCE [LARGE SCALE GENOMIC DNA]</scope>
    <source>
        <strain evidence="3 4">B05.10</strain>
    </source>
</reference>
<dbReference type="RefSeq" id="XP_024553268.1">
    <property type="nucleotide sequence ID" value="XM_024697453.1"/>
</dbReference>
<feature type="transmembrane region" description="Helical" evidence="2">
    <location>
        <begin position="44"/>
        <end position="63"/>
    </location>
</feature>
<accession>A0A384K486</accession>
<keyword evidence="2" id="KW-0812">Transmembrane</keyword>
<evidence type="ECO:0000313" key="3">
    <source>
        <dbReference type="EMBL" id="ATZ57640.1"/>
    </source>
</evidence>
<protein>
    <recommendedName>
        <fullName evidence="5">Tat pathway signal sequence protein</fullName>
    </recommendedName>
</protein>
<keyword evidence="2" id="KW-0472">Membrane</keyword>
<dbReference type="Proteomes" id="UP000001798">
    <property type="component" value="Chromosome 15"/>
</dbReference>
<dbReference type="VEuPathDB" id="FungiDB:Bcin15g01950"/>
<evidence type="ECO:0000256" key="2">
    <source>
        <dbReference type="SAM" id="Phobius"/>
    </source>
</evidence>
<dbReference type="InterPro" id="IPR021765">
    <property type="entry name" value="UstYa-like"/>
</dbReference>
<organism evidence="3 4">
    <name type="scientific">Botryotinia fuckeliana (strain B05.10)</name>
    <name type="common">Noble rot fungus</name>
    <name type="synonym">Botrytis cinerea</name>
    <dbReference type="NCBI Taxonomy" id="332648"/>
    <lineage>
        <taxon>Eukaryota</taxon>
        <taxon>Fungi</taxon>
        <taxon>Dikarya</taxon>
        <taxon>Ascomycota</taxon>
        <taxon>Pezizomycotina</taxon>
        <taxon>Leotiomycetes</taxon>
        <taxon>Helotiales</taxon>
        <taxon>Sclerotiniaceae</taxon>
        <taxon>Botrytis</taxon>
    </lineage>
</organism>
<gene>
    <name evidence="3" type="ORF">BCIN_15g01950</name>
</gene>
<dbReference type="PANTHER" id="PTHR33365:SF13">
    <property type="entry name" value="TAT PATHWAY SIGNAL SEQUENCE"/>
    <property type="match status" value="1"/>
</dbReference>